<keyword evidence="3" id="KW-1185">Reference proteome</keyword>
<evidence type="ECO:0000313" key="2">
    <source>
        <dbReference type="EMBL" id="GHO82303.1"/>
    </source>
</evidence>
<dbReference type="SUPFAM" id="SSF81606">
    <property type="entry name" value="PP2C-like"/>
    <property type="match status" value="1"/>
</dbReference>
<sequence length="333" mass="36873">MAVDMRLFLHTIHAALANRQYQHAQFLVDYAINRAQRGACAPTDGSRCDVSIGLHPGRVRDRNEDCVLVVQGVRPSQESFGLFVVCDGMGGHARGQEAAHLALQTMLEDLLAHLESDAVPPSWERVLVESIQQANRSIYLRNLCLDQERIADGVAVSTSQMRHMGTTVTALLLLDHVAYIANVGDSRTYLYHHSLQKITHDHSLVAHLVSEGVLRAEEIYTHPQRNQITRSLGIRPRVDVDTFVLSLHDDETFLLCSDGLWEMTRDDRIEAVLATSWARASVMTSWLVQIANEGGGTDNIACVVVQLRPHTDISAMDTTRLEPICDGTQPAGV</sequence>
<dbReference type="Pfam" id="PF13672">
    <property type="entry name" value="PP2C_2"/>
    <property type="match status" value="1"/>
</dbReference>
<evidence type="ECO:0000313" key="3">
    <source>
        <dbReference type="Proteomes" id="UP000635565"/>
    </source>
</evidence>
<dbReference type="Gene3D" id="3.60.40.10">
    <property type="entry name" value="PPM-type phosphatase domain"/>
    <property type="match status" value="1"/>
</dbReference>
<feature type="domain" description="PPM-type phosphatase" evidence="1">
    <location>
        <begin position="49"/>
        <end position="307"/>
    </location>
</feature>
<gene>
    <name evidence="2" type="ORF">KSZ_03090</name>
</gene>
<evidence type="ECO:0000259" key="1">
    <source>
        <dbReference type="PROSITE" id="PS51746"/>
    </source>
</evidence>
<name>A0ABQ3V8Z9_9CHLR</name>
<dbReference type="EMBL" id="BNJJ01000001">
    <property type="protein sequence ID" value="GHO82303.1"/>
    <property type="molecule type" value="Genomic_DNA"/>
</dbReference>
<dbReference type="Proteomes" id="UP000635565">
    <property type="component" value="Unassembled WGS sequence"/>
</dbReference>
<proteinExistence type="predicted"/>
<dbReference type="InterPro" id="IPR015655">
    <property type="entry name" value="PP2C"/>
</dbReference>
<dbReference type="SMART" id="SM00332">
    <property type="entry name" value="PP2Cc"/>
    <property type="match status" value="1"/>
</dbReference>
<accession>A0ABQ3V8Z9</accession>
<organism evidence="2 3">
    <name type="scientific">Dictyobacter formicarum</name>
    <dbReference type="NCBI Taxonomy" id="2778368"/>
    <lineage>
        <taxon>Bacteria</taxon>
        <taxon>Bacillati</taxon>
        <taxon>Chloroflexota</taxon>
        <taxon>Ktedonobacteria</taxon>
        <taxon>Ktedonobacterales</taxon>
        <taxon>Dictyobacteraceae</taxon>
        <taxon>Dictyobacter</taxon>
    </lineage>
</organism>
<dbReference type="RefSeq" id="WP_201359996.1">
    <property type="nucleotide sequence ID" value="NZ_BNJJ01000001.1"/>
</dbReference>
<dbReference type="SMART" id="SM00331">
    <property type="entry name" value="PP2C_SIG"/>
    <property type="match status" value="1"/>
</dbReference>
<reference evidence="2 3" key="1">
    <citation type="journal article" date="2021" name="Int. J. Syst. Evol. Microbiol.">
        <title>Reticulibacter mediterranei gen. nov., sp. nov., within the new family Reticulibacteraceae fam. nov., and Ktedonospora formicarum gen. nov., sp. nov., Ktedonobacter robiniae sp. nov., Dictyobacter formicarum sp. nov. and Dictyobacter arantiisoli sp. nov., belonging to the class Ktedonobacteria.</title>
        <authorList>
            <person name="Yabe S."/>
            <person name="Zheng Y."/>
            <person name="Wang C.M."/>
            <person name="Sakai Y."/>
            <person name="Abe K."/>
            <person name="Yokota A."/>
            <person name="Donadio S."/>
            <person name="Cavaletti L."/>
            <person name="Monciardini P."/>
        </authorList>
    </citation>
    <scope>NUCLEOTIDE SEQUENCE [LARGE SCALE GENOMIC DNA]</scope>
    <source>
        <strain evidence="2 3">SOSP1-9</strain>
    </source>
</reference>
<protein>
    <recommendedName>
        <fullName evidence="1">PPM-type phosphatase domain-containing protein</fullName>
    </recommendedName>
</protein>
<dbReference type="InterPro" id="IPR036457">
    <property type="entry name" value="PPM-type-like_dom_sf"/>
</dbReference>
<dbReference type="CDD" id="cd00143">
    <property type="entry name" value="PP2Cc"/>
    <property type="match status" value="1"/>
</dbReference>
<comment type="caution">
    <text evidence="2">The sequence shown here is derived from an EMBL/GenBank/DDBJ whole genome shotgun (WGS) entry which is preliminary data.</text>
</comment>
<dbReference type="InterPro" id="IPR001932">
    <property type="entry name" value="PPM-type_phosphatase-like_dom"/>
</dbReference>
<dbReference type="PANTHER" id="PTHR47992">
    <property type="entry name" value="PROTEIN PHOSPHATASE"/>
    <property type="match status" value="1"/>
</dbReference>
<dbReference type="PROSITE" id="PS51746">
    <property type="entry name" value="PPM_2"/>
    <property type="match status" value="1"/>
</dbReference>